<keyword evidence="3" id="KW-1185">Reference proteome</keyword>
<sequence>MAAAASQGLSPGFKFSPSDDQLVQFFLLPYLLRQPLPADGLVVVDDPYKAPPWSLLQRNDRGMENDGYFFAPVAGEGRQARDVEGGGK</sequence>
<reference evidence="2" key="2">
    <citation type="submission" date="2021-02" db="EMBL/GenBank/DDBJ databases">
        <authorList>
            <person name="Kimball J.A."/>
            <person name="Haas M.W."/>
            <person name="Macchietto M."/>
            <person name="Kono T."/>
            <person name="Duquette J."/>
            <person name="Shao M."/>
        </authorList>
    </citation>
    <scope>NUCLEOTIDE SEQUENCE</scope>
    <source>
        <tissue evidence="2">Fresh leaf tissue</tissue>
    </source>
</reference>
<dbReference type="GO" id="GO:0003677">
    <property type="term" value="F:DNA binding"/>
    <property type="evidence" value="ECO:0007669"/>
    <property type="project" value="InterPro"/>
</dbReference>
<proteinExistence type="predicted"/>
<dbReference type="EMBL" id="JAAALK010000283">
    <property type="protein sequence ID" value="KAG8070471.1"/>
    <property type="molecule type" value="Genomic_DNA"/>
</dbReference>
<name>A0A8J5VSV3_ZIZPA</name>
<dbReference type="Proteomes" id="UP000729402">
    <property type="component" value="Unassembled WGS sequence"/>
</dbReference>
<organism evidence="2 3">
    <name type="scientific">Zizania palustris</name>
    <name type="common">Northern wild rice</name>
    <dbReference type="NCBI Taxonomy" id="103762"/>
    <lineage>
        <taxon>Eukaryota</taxon>
        <taxon>Viridiplantae</taxon>
        <taxon>Streptophyta</taxon>
        <taxon>Embryophyta</taxon>
        <taxon>Tracheophyta</taxon>
        <taxon>Spermatophyta</taxon>
        <taxon>Magnoliopsida</taxon>
        <taxon>Liliopsida</taxon>
        <taxon>Poales</taxon>
        <taxon>Poaceae</taxon>
        <taxon>BOP clade</taxon>
        <taxon>Oryzoideae</taxon>
        <taxon>Oryzeae</taxon>
        <taxon>Zizaniinae</taxon>
        <taxon>Zizania</taxon>
    </lineage>
</organism>
<evidence type="ECO:0000259" key="1">
    <source>
        <dbReference type="PROSITE" id="PS51005"/>
    </source>
</evidence>
<dbReference type="PANTHER" id="PTHR31719">
    <property type="entry name" value="NAC TRANSCRIPTION FACTOR 56"/>
    <property type="match status" value="1"/>
</dbReference>
<dbReference type="AlphaFoldDB" id="A0A8J5VSV3"/>
<gene>
    <name evidence="2" type="ORF">GUJ93_ZPchr0006g44446</name>
</gene>
<dbReference type="InterPro" id="IPR003441">
    <property type="entry name" value="NAC-dom"/>
</dbReference>
<evidence type="ECO:0000313" key="3">
    <source>
        <dbReference type="Proteomes" id="UP000729402"/>
    </source>
</evidence>
<feature type="domain" description="NAC" evidence="1">
    <location>
        <begin position="9"/>
        <end position="88"/>
    </location>
</feature>
<accession>A0A8J5VSV3</accession>
<protein>
    <recommendedName>
        <fullName evidence="1">NAC domain-containing protein</fullName>
    </recommendedName>
</protein>
<dbReference type="PROSITE" id="PS51005">
    <property type="entry name" value="NAC"/>
    <property type="match status" value="1"/>
</dbReference>
<evidence type="ECO:0000313" key="2">
    <source>
        <dbReference type="EMBL" id="KAG8070471.1"/>
    </source>
</evidence>
<dbReference type="GO" id="GO:0006355">
    <property type="term" value="P:regulation of DNA-templated transcription"/>
    <property type="evidence" value="ECO:0007669"/>
    <property type="project" value="InterPro"/>
</dbReference>
<dbReference type="OrthoDB" id="603238at2759"/>
<dbReference type="PANTHER" id="PTHR31719:SF88">
    <property type="entry name" value="OS07G0272700 PROTEIN"/>
    <property type="match status" value="1"/>
</dbReference>
<comment type="caution">
    <text evidence="2">The sequence shown here is derived from an EMBL/GenBank/DDBJ whole genome shotgun (WGS) entry which is preliminary data.</text>
</comment>
<dbReference type="Pfam" id="PF02365">
    <property type="entry name" value="NAM"/>
    <property type="match status" value="1"/>
</dbReference>
<reference evidence="2" key="1">
    <citation type="journal article" date="2021" name="bioRxiv">
        <title>Whole Genome Assembly and Annotation of Northern Wild Rice, Zizania palustris L., Supports a Whole Genome Duplication in the Zizania Genus.</title>
        <authorList>
            <person name="Haas M."/>
            <person name="Kono T."/>
            <person name="Macchietto M."/>
            <person name="Millas R."/>
            <person name="McGilp L."/>
            <person name="Shao M."/>
            <person name="Duquette J."/>
            <person name="Hirsch C.N."/>
            <person name="Kimball J."/>
        </authorList>
    </citation>
    <scope>NUCLEOTIDE SEQUENCE</scope>
    <source>
        <tissue evidence="2">Fresh leaf tissue</tissue>
    </source>
</reference>